<dbReference type="Proteomes" id="UP000095280">
    <property type="component" value="Unplaced"/>
</dbReference>
<keyword evidence="1" id="KW-0732">Signal</keyword>
<evidence type="ECO:0000313" key="3">
    <source>
        <dbReference type="WBParaSite" id="maker-unitig_26007-snap-gene-0.1-mRNA-1"/>
    </source>
</evidence>
<sequence>MSPRILLITVSCFMLVALQCCGIAEGAPTSAADVMADLPYDGELSPKLRYEYNLMSNMLLRKRSRASFDAARLLARLADYKAKNDFLNQRIRDGLSNPDSIWNLQDKETEKTHQMNTKKTDNMSLAATYKAK</sequence>
<keyword evidence="2" id="KW-1185">Reference proteome</keyword>
<dbReference type="AlphaFoldDB" id="A0A1I8F9R3"/>
<protein>
    <submittedName>
        <fullName evidence="3">CRF domain-containing protein</fullName>
    </submittedName>
</protein>
<proteinExistence type="predicted"/>
<accession>A0A1I8F9R3</accession>
<reference evidence="3" key="1">
    <citation type="submission" date="2016-11" db="UniProtKB">
        <authorList>
            <consortium name="WormBaseParasite"/>
        </authorList>
    </citation>
    <scope>IDENTIFICATION</scope>
</reference>
<evidence type="ECO:0000313" key="2">
    <source>
        <dbReference type="Proteomes" id="UP000095280"/>
    </source>
</evidence>
<evidence type="ECO:0000256" key="1">
    <source>
        <dbReference type="SAM" id="SignalP"/>
    </source>
</evidence>
<organism evidence="2 3">
    <name type="scientific">Macrostomum lignano</name>
    <dbReference type="NCBI Taxonomy" id="282301"/>
    <lineage>
        <taxon>Eukaryota</taxon>
        <taxon>Metazoa</taxon>
        <taxon>Spiralia</taxon>
        <taxon>Lophotrochozoa</taxon>
        <taxon>Platyhelminthes</taxon>
        <taxon>Rhabditophora</taxon>
        <taxon>Macrostomorpha</taxon>
        <taxon>Macrostomida</taxon>
        <taxon>Macrostomidae</taxon>
        <taxon>Macrostomum</taxon>
    </lineage>
</organism>
<name>A0A1I8F9R3_9PLAT</name>
<feature type="signal peptide" evidence="1">
    <location>
        <begin position="1"/>
        <end position="26"/>
    </location>
</feature>
<feature type="chain" id="PRO_5009318626" evidence="1">
    <location>
        <begin position="27"/>
        <end position="132"/>
    </location>
</feature>
<dbReference type="WBParaSite" id="maker-unitig_26007-snap-gene-0.1-mRNA-1">
    <property type="protein sequence ID" value="maker-unitig_26007-snap-gene-0.1-mRNA-1"/>
    <property type="gene ID" value="maker-unitig_26007-snap-gene-0.1"/>
</dbReference>